<sequence>MRKYIIGAIFGILLGTSISAHAEVASIVGKVIEGDFTVIINGRTLNNKAIVIEGTSYLPVREIGDSIGYNVSFDQNIGIKLSPKFDNTGLQTKYLPMVKINDNTEMYNGDFYYLESDGNQYASINCLIGPYSLYWTGRDTGVFHPVNNGKSSVQISDVYIKRADDVTVKLTNDYVKDSEAFRYKEISGMVFVKLSTLGLKAEVKYNEEIKDDELIITKNK</sequence>
<keyword evidence="1" id="KW-0732">Signal</keyword>
<dbReference type="RefSeq" id="WP_127458634.1">
    <property type="nucleotide sequence ID" value="NZ_JAROBY010000017.1"/>
</dbReference>
<organism evidence="2 3">
    <name type="scientific">Paenibacillus chondroitinus</name>
    <dbReference type="NCBI Taxonomy" id="59842"/>
    <lineage>
        <taxon>Bacteria</taxon>
        <taxon>Bacillati</taxon>
        <taxon>Bacillota</taxon>
        <taxon>Bacilli</taxon>
        <taxon>Bacillales</taxon>
        <taxon>Paenibacillaceae</taxon>
        <taxon>Paenibacillus</taxon>
    </lineage>
</organism>
<protein>
    <recommendedName>
        <fullName evidence="4">Copper amine oxidase-like N-terminal domain-containing protein</fullName>
    </recommendedName>
</protein>
<accession>A0ABU6DCK0</accession>
<evidence type="ECO:0000313" key="2">
    <source>
        <dbReference type="EMBL" id="MEB4794616.1"/>
    </source>
</evidence>
<proteinExistence type="predicted"/>
<name>A0ABU6DCK0_9BACL</name>
<keyword evidence="3" id="KW-1185">Reference proteome</keyword>
<reference evidence="2 3" key="1">
    <citation type="submission" date="2023-03" db="EMBL/GenBank/DDBJ databases">
        <title>Bacillus Genome Sequencing.</title>
        <authorList>
            <person name="Dunlap C."/>
        </authorList>
    </citation>
    <scope>NUCLEOTIDE SEQUENCE [LARGE SCALE GENOMIC DNA]</scope>
    <source>
        <strain evidence="2 3">NRS-1351</strain>
    </source>
</reference>
<feature type="chain" id="PRO_5045765371" description="Copper amine oxidase-like N-terminal domain-containing protein" evidence="1">
    <location>
        <begin position="23"/>
        <end position="220"/>
    </location>
</feature>
<comment type="caution">
    <text evidence="2">The sequence shown here is derived from an EMBL/GenBank/DDBJ whole genome shotgun (WGS) entry which is preliminary data.</text>
</comment>
<evidence type="ECO:0000313" key="3">
    <source>
        <dbReference type="Proteomes" id="UP001355653"/>
    </source>
</evidence>
<gene>
    <name evidence="2" type="ORF">P5G65_11955</name>
</gene>
<dbReference type="Proteomes" id="UP001355653">
    <property type="component" value="Unassembled WGS sequence"/>
</dbReference>
<evidence type="ECO:0008006" key="4">
    <source>
        <dbReference type="Google" id="ProtNLM"/>
    </source>
</evidence>
<feature type="signal peptide" evidence="1">
    <location>
        <begin position="1"/>
        <end position="22"/>
    </location>
</feature>
<dbReference type="EMBL" id="JAROBY010000017">
    <property type="protein sequence ID" value="MEB4794616.1"/>
    <property type="molecule type" value="Genomic_DNA"/>
</dbReference>
<evidence type="ECO:0000256" key="1">
    <source>
        <dbReference type="SAM" id="SignalP"/>
    </source>
</evidence>